<dbReference type="InterPro" id="IPR023214">
    <property type="entry name" value="HAD_sf"/>
</dbReference>
<dbReference type="RefSeq" id="WP_072966239.1">
    <property type="nucleotide sequence ID" value="NZ_FRAJ01000006.1"/>
</dbReference>
<organism evidence="1 2">
    <name type="scientific">Caminicella sporogenes DSM 14501</name>
    <dbReference type="NCBI Taxonomy" id="1121266"/>
    <lineage>
        <taxon>Bacteria</taxon>
        <taxon>Bacillati</taxon>
        <taxon>Bacillota</taxon>
        <taxon>Clostridia</taxon>
        <taxon>Peptostreptococcales</taxon>
        <taxon>Caminicellaceae</taxon>
        <taxon>Caminicella</taxon>
    </lineage>
</organism>
<sequence length="156" mass="17614">MLEIEIPSFKKINVENIVFDYNGTLAVDGNLIEGVKERLLELTKILNVYILTADTYGTVKENFEGLNVDIHIISKGNERLDKYEFVKYLGFDKTITVGNGNNDLLMIKESAIGICVLGREGLATETFINSDIIVNNIVDVFDMIIEKRRLIATLRK</sequence>
<name>A0A1M6NQB1_9FIRM</name>
<protein>
    <submittedName>
        <fullName evidence="1">Soluble P-type ATPase</fullName>
    </submittedName>
</protein>
<dbReference type="Proteomes" id="UP000184082">
    <property type="component" value="Unassembled WGS sequence"/>
</dbReference>
<dbReference type="STRING" id="1121266.SAMN02745883_00975"/>
<keyword evidence="2" id="KW-1185">Reference proteome</keyword>
<accession>A0A1M6NQB1</accession>
<dbReference type="AlphaFoldDB" id="A0A1M6NQB1"/>
<dbReference type="InterPro" id="IPR036412">
    <property type="entry name" value="HAD-like_sf"/>
</dbReference>
<dbReference type="EMBL" id="FRAJ01000006">
    <property type="protein sequence ID" value="SHJ97762.1"/>
    <property type="molecule type" value="Genomic_DNA"/>
</dbReference>
<dbReference type="Gene3D" id="3.40.50.1000">
    <property type="entry name" value="HAD superfamily/HAD-like"/>
    <property type="match status" value="1"/>
</dbReference>
<reference evidence="1 2" key="1">
    <citation type="submission" date="2016-11" db="EMBL/GenBank/DDBJ databases">
        <authorList>
            <person name="Jaros S."/>
            <person name="Januszkiewicz K."/>
            <person name="Wedrychowicz H."/>
        </authorList>
    </citation>
    <scope>NUCLEOTIDE SEQUENCE [LARGE SCALE GENOMIC DNA]</scope>
    <source>
        <strain evidence="1 2">DSM 14501</strain>
    </source>
</reference>
<evidence type="ECO:0000313" key="2">
    <source>
        <dbReference type="Proteomes" id="UP000184082"/>
    </source>
</evidence>
<dbReference type="SUPFAM" id="SSF56784">
    <property type="entry name" value="HAD-like"/>
    <property type="match status" value="1"/>
</dbReference>
<gene>
    <name evidence="1" type="ORF">SAMN02745883_00975</name>
</gene>
<evidence type="ECO:0000313" key="1">
    <source>
        <dbReference type="EMBL" id="SHJ97762.1"/>
    </source>
</evidence>
<proteinExistence type="predicted"/>